<reference evidence="3 4" key="1">
    <citation type="submission" date="2015-04" db="EMBL/GenBank/DDBJ databases">
        <title>Lasius niger genome sequencing.</title>
        <authorList>
            <person name="Konorov E.A."/>
            <person name="Nikitin M.A."/>
            <person name="Kirill M.V."/>
            <person name="Chang P."/>
        </authorList>
    </citation>
    <scope>NUCLEOTIDE SEQUENCE [LARGE SCALE GENOMIC DNA]</scope>
    <source>
        <tissue evidence="3">Whole</tissue>
    </source>
</reference>
<evidence type="ECO:0000259" key="2">
    <source>
        <dbReference type="PROSITE" id="PS50158"/>
    </source>
</evidence>
<dbReference type="PaxDb" id="67767-A0A0J7KG04"/>
<dbReference type="OrthoDB" id="7764212at2759"/>
<dbReference type="AlphaFoldDB" id="A0A0J7KG04"/>
<proteinExistence type="predicted"/>
<dbReference type="InterPro" id="IPR054722">
    <property type="entry name" value="PolX-like_BBD"/>
</dbReference>
<dbReference type="InterPro" id="IPR036875">
    <property type="entry name" value="Znf_CCHC_sf"/>
</dbReference>
<sequence length="384" mass="43084">MANGLRFSFPKLNGSNWQTWKQLMQMLLEREDLWDILTKPKPEEGDPAYNDWKKIDRKARSTIELFLEVSQLPLIKKATTARDTSAFKGYHEKATVSKRVLLLKRMCRMELGESDNLDKHLMEIEDFFDQLGDAGQDLDEPFKVAMILASLPDSYESLIQALKSRPEDDLTLDFVNSKLLDQHSKRVAKSVGSDTEKAMKSKAKSGKTKKTCFFCKKPGHFRKDCWKFLAKENEGSSSKKKHDNKDTKTKAKHVQDSNEALCFLVGGINGDWIIDNGATCYMTNDKHFFSSFTESTSDVSLADGKRIKVSGFGEGTLLGVNDNGKPVKITLKDVLYIPEFEGGFLSVSQMAEKGFSVNFGKIGCRIQNATGNVIAVGEKIGNLY</sequence>
<evidence type="ECO:0000256" key="1">
    <source>
        <dbReference type="PROSITE-ProRule" id="PRU00047"/>
    </source>
</evidence>
<feature type="domain" description="CCHC-type" evidence="2">
    <location>
        <begin position="212"/>
        <end position="225"/>
    </location>
</feature>
<keyword evidence="1" id="KW-0862">Zinc</keyword>
<organism evidence="3 4">
    <name type="scientific">Lasius niger</name>
    <name type="common">Black garden ant</name>
    <dbReference type="NCBI Taxonomy" id="67767"/>
    <lineage>
        <taxon>Eukaryota</taxon>
        <taxon>Metazoa</taxon>
        <taxon>Ecdysozoa</taxon>
        <taxon>Arthropoda</taxon>
        <taxon>Hexapoda</taxon>
        <taxon>Insecta</taxon>
        <taxon>Pterygota</taxon>
        <taxon>Neoptera</taxon>
        <taxon>Endopterygota</taxon>
        <taxon>Hymenoptera</taxon>
        <taxon>Apocrita</taxon>
        <taxon>Aculeata</taxon>
        <taxon>Formicoidea</taxon>
        <taxon>Formicidae</taxon>
        <taxon>Formicinae</taxon>
        <taxon>Lasius</taxon>
        <taxon>Lasius</taxon>
    </lineage>
</organism>
<protein>
    <recommendedName>
        <fullName evidence="2">CCHC-type domain-containing protein</fullName>
    </recommendedName>
</protein>
<gene>
    <name evidence="3" type="ORF">RF55_11019</name>
</gene>
<evidence type="ECO:0000313" key="3">
    <source>
        <dbReference type="EMBL" id="KMQ89363.1"/>
    </source>
</evidence>
<dbReference type="Pfam" id="PF00098">
    <property type="entry name" value="zf-CCHC"/>
    <property type="match status" value="1"/>
</dbReference>
<name>A0A0J7KG04_LASNI</name>
<dbReference type="PROSITE" id="PS50158">
    <property type="entry name" value="ZF_CCHC"/>
    <property type="match status" value="1"/>
</dbReference>
<dbReference type="Pfam" id="PF22936">
    <property type="entry name" value="Pol_BBD"/>
    <property type="match status" value="1"/>
</dbReference>
<evidence type="ECO:0000313" key="4">
    <source>
        <dbReference type="Proteomes" id="UP000036403"/>
    </source>
</evidence>
<keyword evidence="4" id="KW-1185">Reference proteome</keyword>
<dbReference type="STRING" id="67767.A0A0J7KG04"/>
<dbReference type="InterPro" id="IPR001878">
    <property type="entry name" value="Znf_CCHC"/>
</dbReference>
<dbReference type="Gene3D" id="4.10.60.10">
    <property type="entry name" value="Zinc finger, CCHC-type"/>
    <property type="match status" value="1"/>
</dbReference>
<dbReference type="Proteomes" id="UP000036403">
    <property type="component" value="Unassembled WGS sequence"/>
</dbReference>
<dbReference type="PANTHER" id="PTHR47592:SF31">
    <property type="entry name" value="ZINC FINGER, CCHC-TYPE-RELATED"/>
    <property type="match status" value="1"/>
</dbReference>
<keyword evidence="1" id="KW-0479">Metal-binding</keyword>
<dbReference type="GO" id="GO:0003676">
    <property type="term" value="F:nucleic acid binding"/>
    <property type="evidence" value="ECO:0007669"/>
    <property type="project" value="InterPro"/>
</dbReference>
<dbReference type="EMBL" id="LBMM01007857">
    <property type="protein sequence ID" value="KMQ89363.1"/>
    <property type="molecule type" value="Genomic_DNA"/>
</dbReference>
<dbReference type="SMART" id="SM00343">
    <property type="entry name" value="ZnF_C2HC"/>
    <property type="match status" value="1"/>
</dbReference>
<comment type="caution">
    <text evidence="3">The sequence shown here is derived from an EMBL/GenBank/DDBJ whole genome shotgun (WGS) entry which is preliminary data.</text>
</comment>
<dbReference type="SUPFAM" id="SSF57756">
    <property type="entry name" value="Retrovirus zinc finger-like domains"/>
    <property type="match status" value="1"/>
</dbReference>
<dbReference type="PANTHER" id="PTHR47592">
    <property type="entry name" value="PBF68 PROTEIN"/>
    <property type="match status" value="1"/>
</dbReference>
<dbReference type="GO" id="GO:0008270">
    <property type="term" value="F:zinc ion binding"/>
    <property type="evidence" value="ECO:0007669"/>
    <property type="project" value="UniProtKB-KW"/>
</dbReference>
<dbReference type="Pfam" id="PF14223">
    <property type="entry name" value="Retrotran_gag_2"/>
    <property type="match status" value="1"/>
</dbReference>
<keyword evidence="1" id="KW-0863">Zinc-finger</keyword>
<accession>A0A0J7KG04</accession>